<accession>A0ABU5GSY9</accession>
<comment type="pathway">
    <text evidence="1 7">Cell wall biogenesis; peptidoglycan biosynthesis.</text>
</comment>
<feature type="domain" description="L,D-TPase catalytic" evidence="8">
    <location>
        <begin position="321"/>
        <end position="496"/>
    </location>
</feature>
<evidence type="ECO:0000259" key="8">
    <source>
        <dbReference type="PROSITE" id="PS52029"/>
    </source>
</evidence>
<evidence type="ECO:0000256" key="6">
    <source>
        <dbReference type="ARBA" id="ARBA00023316"/>
    </source>
</evidence>
<evidence type="ECO:0000256" key="3">
    <source>
        <dbReference type="ARBA" id="ARBA00022679"/>
    </source>
</evidence>
<evidence type="ECO:0000256" key="7">
    <source>
        <dbReference type="PROSITE-ProRule" id="PRU01373"/>
    </source>
</evidence>
<sequence>MLKKYTWLALVIGMSHGAVGWAQQSGEPASVLAETLSSWSKNCAVTSNHRLSDQSLKQLNILYQAVDYRSLWRDVTLRQQLADALKETRYDGLEPSMYQLDRLLALQENPVQSMSACDEVLLTQGYLQALTHLRDGVLNPEKVEPYWFEEVIKPSAPTSIVPDALAGLDNLPNIFAQVRPQQAAYRKLREVLKTTYLLEQTDWGIVPAGKVLRKGSLDVRVPRLKERLMLAGYEIEKDLAAQKLLFIDDTVVPAETVNPELYTPELAAAVKAFQRDHYLESDGVVGPATLRELNISPEQRLMQVKVNLERLRWLEKWYEPTMLVVDIAGARLLYFRDGDVVWRTRTQVGTQRRQTPLLKSRITHLTINPTWTVPPTILREDKLPAIRRDIGYLARSNMQVLDYQGNVLNPYHVNWQSPAGIMLRQGPGPNNALGLVAIRFANPFTVYLHDTPSKHIFGRATRTVSSGCVRVEDADKLVDHLLFTAAASERQRIERIQASGRTRNVNLPEPIPVLLAYWTVEVDMDNRLRFRSDSYNHDEKVIAALKAAQR</sequence>
<keyword evidence="6 7" id="KW-0961">Cell wall biogenesis/degradation</keyword>
<evidence type="ECO:0000313" key="9">
    <source>
        <dbReference type="EMBL" id="MDY7220102.1"/>
    </source>
</evidence>
<dbReference type="PANTHER" id="PTHR41533:SF2">
    <property type="entry name" value="BLR7131 PROTEIN"/>
    <property type="match status" value="1"/>
</dbReference>
<dbReference type="InterPro" id="IPR045380">
    <property type="entry name" value="LD_TPept_scaffold_dom"/>
</dbReference>
<dbReference type="Pfam" id="PF01471">
    <property type="entry name" value="PG_binding_1"/>
    <property type="match status" value="1"/>
</dbReference>
<evidence type="ECO:0000256" key="2">
    <source>
        <dbReference type="ARBA" id="ARBA00005992"/>
    </source>
</evidence>
<dbReference type="CDD" id="cd16913">
    <property type="entry name" value="YkuD_like"/>
    <property type="match status" value="1"/>
</dbReference>
<keyword evidence="10" id="KW-1185">Reference proteome</keyword>
<dbReference type="Gene3D" id="2.40.440.10">
    <property type="entry name" value="L,D-transpeptidase catalytic domain-like"/>
    <property type="match status" value="1"/>
</dbReference>
<evidence type="ECO:0000256" key="4">
    <source>
        <dbReference type="ARBA" id="ARBA00022960"/>
    </source>
</evidence>
<dbReference type="Proteomes" id="UP001294570">
    <property type="component" value="Unassembled WGS sequence"/>
</dbReference>
<dbReference type="RefSeq" id="WP_321554187.1">
    <property type="nucleotide sequence ID" value="NZ_JAXIVU010000018.1"/>
</dbReference>
<dbReference type="PANTHER" id="PTHR41533">
    <property type="entry name" value="L,D-TRANSPEPTIDASE HI_1667-RELATED"/>
    <property type="match status" value="1"/>
</dbReference>
<reference evidence="9 10" key="1">
    <citation type="submission" date="2023-12" db="EMBL/GenBank/DDBJ databases">
        <title>Denitrificimonas halotolerans sp. nov.,a novel species isolated from landfill leachate.</title>
        <authorList>
            <person name="Wang S."/>
        </authorList>
    </citation>
    <scope>NUCLEOTIDE SEQUENCE [LARGE SCALE GENOMIC DNA]</scope>
    <source>
        <strain evidence="9 10">JX-1</strain>
    </source>
</reference>
<dbReference type="PROSITE" id="PS52029">
    <property type="entry name" value="LD_TPASE"/>
    <property type="match status" value="1"/>
</dbReference>
<feature type="active site" description="Proton donor/acceptor" evidence="7">
    <location>
        <position position="449"/>
    </location>
</feature>
<dbReference type="SUPFAM" id="SSF47090">
    <property type="entry name" value="PGBD-like"/>
    <property type="match status" value="1"/>
</dbReference>
<dbReference type="Pfam" id="PF03734">
    <property type="entry name" value="YkuD"/>
    <property type="match status" value="1"/>
</dbReference>
<dbReference type="InterPro" id="IPR036366">
    <property type="entry name" value="PGBDSf"/>
</dbReference>
<dbReference type="InterPro" id="IPR005490">
    <property type="entry name" value="LD_TPept_cat_dom"/>
</dbReference>
<name>A0ABU5GSY9_9GAMM</name>
<comment type="similarity">
    <text evidence="2">Belongs to the YkuD family.</text>
</comment>
<proteinExistence type="inferred from homology"/>
<dbReference type="Pfam" id="PF20142">
    <property type="entry name" value="Scaffold"/>
    <property type="match status" value="1"/>
</dbReference>
<keyword evidence="4 7" id="KW-0133">Cell shape</keyword>
<feature type="active site" description="Nucleophile" evidence="7">
    <location>
        <position position="468"/>
    </location>
</feature>
<evidence type="ECO:0000256" key="5">
    <source>
        <dbReference type="ARBA" id="ARBA00022984"/>
    </source>
</evidence>
<protein>
    <submittedName>
        <fullName evidence="9">L,D-transpeptidase family protein</fullName>
    </submittedName>
</protein>
<keyword evidence="5 7" id="KW-0573">Peptidoglycan synthesis</keyword>
<dbReference type="Gene3D" id="1.10.101.10">
    <property type="entry name" value="PGBD-like superfamily/PGBD"/>
    <property type="match status" value="1"/>
</dbReference>
<keyword evidence="3" id="KW-0808">Transferase</keyword>
<evidence type="ECO:0000256" key="1">
    <source>
        <dbReference type="ARBA" id="ARBA00004752"/>
    </source>
</evidence>
<gene>
    <name evidence="9" type="ORF">TOI97_11065</name>
</gene>
<dbReference type="SUPFAM" id="SSF141523">
    <property type="entry name" value="L,D-transpeptidase catalytic domain-like"/>
    <property type="match status" value="1"/>
</dbReference>
<dbReference type="InterPro" id="IPR002477">
    <property type="entry name" value="Peptidoglycan-bd-like"/>
</dbReference>
<dbReference type="EMBL" id="JAXIVU010000018">
    <property type="protein sequence ID" value="MDY7220102.1"/>
    <property type="molecule type" value="Genomic_DNA"/>
</dbReference>
<dbReference type="InterPro" id="IPR038063">
    <property type="entry name" value="Transpep_catalytic_dom"/>
</dbReference>
<evidence type="ECO:0000313" key="10">
    <source>
        <dbReference type="Proteomes" id="UP001294570"/>
    </source>
</evidence>
<organism evidence="9 10">
    <name type="scientific">Denitrificimonas halotolerans</name>
    <dbReference type="NCBI Taxonomy" id="3098930"/>
    <lineage>
        <taxon>Bacteria</taxon>
        <taxon>Pseudomonadati</taxon>
        <taxon>Pseudomonadota</taxon>
        <taxon>Gammaproteobacteria</taxon>
        <taxon>Pseudomonadales</taxon>
        <taxon>Pseudomonadaceae</taxon>
        <taxon>Denitrificimonas</taxon>
    </lineage>
</organism>
<dbReference type="InterPro" id="IPR036365">
    <property type="entry name" value="PGBD-like_sf"/>
</dbReference>
<dbReference type="InterPro" id="IPR052905">
    <property type="entry name" value="LD-transpeptidase_YkuD-like"/>
</dbReference>
<comment type="caution">
    <text evidence="9">The sequence shown here is derived from an EMBL/GenBank/DDBJ whole genome shotgun (WGS) entry which is preliminary data.</text>
</comment>